<feature type="compositionally biased region" description="Acidic residues" evidence="2">
    <location>
        <begin position="615"/>
        <end position="628"/>
    </location>
</feature>
<comment type="caution">
    <text evidence="5">The sequence shown here is derived from an EMBL/GenBank/DDBJ whole genome shotgun (WGS) entry which is preliminary data.</text>
</comment>
<name>A0A8T2C3L6_9BRAS</name>
<dbReference type="SMART" id="SM00343">
    <property type="entry name" value="ZnF_C2HC"/>
    <property type="match status" value="1"/>
</dbReference>
<feature type="region of interest" description="Disordered" evidence="2">
    <location>
        <begin position="583"/>
        <end position="652"/>
    </location>
</feature>
<dbReference type="CDD" id="cd09272">
    <property type="entry name" value="RNase_HI_RT_Ty1"/>
    <property type="match status" value="1"/>
</dbReference>
<dbReference type="GO" id="GO:0015074">
    <property type="term" value="P:DNA integration"/>
    <property type="evidence" value="ECO:0007669"/>
    <property type="project" value="InterPro"/>
</dbReference>
<evidence type="ECO:0000259" key="3">
    <source>
        <dbReference type="PROSITE" id="PS50158"/>
    </source>
</evidence>
<feature type="region of interest" description="Disordered" evidence="2">
    <location>
        <begin position="167"/>
        <end position="198"/>
    </location>
</feature>
<feature type="compositionally biased region" description="Basic residues" evidence="2">
    <location>
        <begin position="183"/>
        <end position="197"/>
    </location>
</feature>
<proteinExistence type="predicted"/>
<dbReference type="Proteomes" id="UP000694240">
    <property type="component" value="Chromosome 6"/>
</dbReference>
<keyword evidence="1" id="KW-0862">Zinc</keyword>
<evidence type="ECO:0000313" key="6">
    <source>
        <dbReference type="Proteomes" id="UP000694240"/>
    </source>
</evidence>
<dbReference type="EMBL" id="JAEFBK010000006">
    <property type="protein sequence ID" value="KAG7594688.1"/>
    <property type="molecule type" value="Genomic_DNA"/>
</dbReference>
<dbReference type="Pfam" id="PF07727">
    <property type="entry name" value="RVT_2"/>
    <property type="match status" value="2"/>
</dbReference>
<dbReference type="GO" id="GO:0003676">
    <property type="term" value="F:nucleic acid binding"/>
    <property type="evidence" value="ECO:0007669"/>
    <property type="project" value="InterPro"/>
</dbReference>
<evidence type="ECO:0000256" key="2">
    <source>
        <dbReference type="SAM" id="MobiDB-lite"/>
    </source>
</evidence>
<evidence type="ECO:0000256" key="1">
    <source>
        <dbReference type="PROSITE-ProRule" id="PRU00047"/>
    </source>
</evidence>
<dbReference type="PROSITE" id="PS50994">
    <property type="entry name" value="INTEGRASE"/>
    <property type="match status" value="1"/>
</dbReference>
<feature type="compositionally biased region" description="Basic and acidic residues" evidence="2">
    <location>
        <begin position="583"/>
        <end position="599"/>
    </location>
</feature>
<feature type="domain" description="Integrase catalytic" evidence="4">
    <location>
        <begin position="450"/>
        <end position="547"/>
    </location>
</feature>
<evidence type="ECO:0000259" key="4">
    <source>
        <dbReference type="PROSITE" id="PS50994"/>
    </source>
</evidence>
<dbReference type="InterPro" id="IPR001584">
    <property type="entry name" value="Integrase_cat-core"/>
</dbReference>
<dbReference type="PANTHER" id="PTHR11439:SF515">
    <property type="entry name" value="GAG-POL POLYPROTEIN"/>
    <property type="match status" value="1"/>
</dbReference>
<evidence type="ECO:0000313" key="5">
    <source>
        <dbReference type="EMBL" id="KAG7594688.1"/>
    </source>
</evidence>
<dbReference type="InterPro" id="IPR054722">
    <property type="entry name" value="PolX-like_BBD"/>
</dbReference>
<dbReference type="AlphaFoldDB" id="A0A8T2C3L6"/>
<keyword evidence="1" id="KW-0479">Metal-binding</keyword>
<keyword evidence="6" id="KW-1185">Reference proteome</keyword>
<dbReference type="InterPro" id="IPR001878">
    <property type="entry name" value="Znf_CCHC"/>
</dbReference>
<gene>
    <name evidence="5" type="ORF">ISN45_Aa01g034310</name>
</gene>
<feature type="compositionally biased region" description="Polar residues" evidence="2">
    <location>
        <begin position="167"/>
        <end position="177"/>
    </location>
</feature>
<dbReference type="GO" id="GO:0008270">
    <property type="term" value="F:zinc ion binding"/>
    <property type="evidence" value="ECO:0007669"/>
    <property type="project" value="UniProtKB-KW"/>
</dbReference>
<dbReference type="Pfam" id="PF13976">
    <property type="entry name" value="gag_pre-integrs"/>
    <property type="match status" value="1"/>
</dbReference>
<dbReference type="InterPro" id="IPR025724">
    <property type="entry name" value="GAG-pre-integrase_dom"/>
</dbReference>
<accession>A0A8T2C3L6</accession>
<protein>
    <submittedName>
        <fullName evidence="5">Zinc finger CCHC-type</fullName>
    </submittedName>
</protein>
<dbReference type="Pfam" id="PF22936">
    <property type="entry name" value="Pol_BBD"/>
    <property type="match status" value="1"/>
</dbReference>
<feature type="domain" description="CCHC-type" evidence="3">
    <location>
        <begin position="210"/>
        <end position="225"/>
    </location>
</feature>
<dbReference type="PANTHER" id="PTHR11439">
    <property type="entry name" value="GAG-POL-RELATED RETROTRANSPOSON"/>
    <property type="match status" value="1"/>
</dbReference>
<keyword evidence="1" id="KW-0863">Zinc-finger</keyword>
<organism evidence="5 6">
    <name type="scientific">Arabidopsis thaliana x Arabidopsis arenosa</name>
    <dbReference type="NCBI Taxonomy" id="1240361"/>
    <lineage>
        <taxon>Eukaryota</taxon>
        <taxon>Viridiplantae</taxon>
        <taxon>Streptophyta</taxon>
        <taxon>Embryophyta</taxon>
        <taxon>Tracheophyta</taxon>
        <taxon>Spermatophyta</taxon>
        <taxon>Magnoliopsida</taxon>
        <taxon>eudicotyledons</taxon>
        <taxon>Gunneridae</taxon>
        <taxon>Pentapetalae</taxon>
        <taxon>rosids</taxon>
        <taxon>malvids</taxon>
        <taxon>Brassicales</taxon>
        <taxon>Brassicaceae</taxon>
        <taxon>Camelineae</taxon>
        <taxon>Arabidopsis</taxon>
    </lineage>
</organism>
<reference evidence="5 6" key="1">
    <citation type="submission" date="2020-12" db="EMBL/GenBank/DDBJ databases">
        <title>Concerted genomic and epigenomic changes stabilize Arabidopsis allopolyploids.</title>
        <authorList>
            <person name="Chen Z."/>
        </authorList>
    </citation>
    <scope>NUCLEOTIDE SEQUENCE [LARGE SCALE GENOMIC DNA]</scope>
    <source>
        <strain evidence="5">Allo738</strain>
        <tissue evidence="5">Leaf</tissue>
    </source>
</reference>
<dbReference type="InterPro" id="IPR013103">
    <property type="entry name" value="RVT_2"/>
</dbReference>
<dbReference type="PROSITE" id="PS50158">
    <property type="entry name" value="ZF_CCHC"/>
    <property type="match status" value="1"/>
</dbReference>
<sequence length="1117" mass="127953">MGDIIPATGKPKEGGGSASIQCHMLNATNYTVWAIRMKIALKVHKAWEVIETATDDAEKNDIAMALLLQSIPETLVLQIGELDTAKKVWDSIKARHVEESKLVKKFLKSIPRKKYIHIVASLEQVLNLNTTTFEDIVGRMKVYEERVCEEEEPHEDHSKLMYANADSQTGYSNQDYNNDYRGRGRGTRGYYRGRGRGRFNGERDTSKVTCFRCDKLGHYASTCPDGLLKLQEVQEQNNDDTQEADELMMHEVVYLNGKNCEPSEYETNTGEENIWYLDNRASNHMTGDRRYFVDHSITGKVRFGDDSRIDIKGKGSILFIDRNEEQRKMSDVYFIPDLKSNIISLDQATESGYDIRMKDDHLTMHDRDGKLLVRASRSRNRLYKVRMGITDTTQLHLLTISEANRWHARLGHVNLETIKNMMQKELVQGLPHISFEKEICESCLLGKQARQVFPKATLFRAAKILELVHDDLCGPITPRTTAGNRYVFVLIDDHSRYMWTILLKGKSEVFDKFKKFKSLLEQDSGASIRTFRTDRGGELKVFVSRDVIFDETKSWNWSYNESQHKNDGNFSVTFGEFGNRGIREERENHETEETERVYSDETEQANDDTERAEGFDEEVGEEGSNDENEISHEHDTETVENQEQLHAGPRRTQRQIVKPKYLEDYVLFAEEEGGRLLLCLNNEPFDFTEAKESEEWIKACEDEINSINKNKTWDLVELPHGAKPIGLKWVFKLKRNSDGSINKHKAQLVAKGYVQQYGIDFDEVFALVARIKNNILLVAVYVDDLFVTGTNLKIIDSFKDEMASKFEMSDLGKPTYYLGIEVCQHEKGITLTQHCYAERILEESGMKECNLVHTPMESGLKLSKAEEEKEIDATSFRRNVGCLRYLLHTRPDLNFCVGVLSRYMQNSKESHGTAMKQCLRYVKGTTTFGLTYGRSVVVSKISRLIGFSESSQNVDHDDGRSKTGHIFYLGESSSPISWCSQKQDIVALSSCEAEFMAGTEAAKQAIWLQDLFYKVTGVSCERALIRIDNKSAIALTKNPVFHGRSKHIHRKYHFIRECVENGLVEVEYVPGEEQKADILTKALGRMKFKEMRELIGVQDVKKDNFKLKGENVEVKLE</sequence>